<sequence length="237" mass="26509">MYVPTFILLQSLNENSRTFIQVDLKLSNLSFGGRTYAWLNPGIQVKGFIQRRSISSRGCYDACLNPDFSNIGLDPLESSSMLVGFLHGPHLPPASGSGAHFAWFNKFSGTPIRSDLSTPCRYSQASGRRSPFASTFAFFDNSTLERRSTDRRGPWSNIDKTSRTRLWKCNLTRIPSNPSLAETIPNLVESSPAWVPGPGRLTHVRTSDPVPMLRKMQELWSDHGDYRQSEPVSLQAV</sequence>
<name>A0AAD6RXM5_9AGAR</name>
<evidence type="ECO:0000313" key="1">
    <source>
        <dbReference type="EMBL" id="KAJ7017220.1"/>
    </source>
</evidence>
<dbReference type="EMBL" id="JARJCM010000424">
    <property type="protein sequence ID" value="KAJ7017220.1"/>
    <property type="molecule type" value="Genomic_DNA"/>
</dbReference>
<dbReference type="AlphaFoldDB" id="A0AAD6RXM5"/>
<reference evidence="1" key="1">
    <citation type="submission" date="2023-03" db="EMBL/GenBank/DDBJ databases">
        <title>Massive genome expansion in bonnet fungi (Mycena s.s.) driven by repeated elements and novel gene families across ecological guilds.</title>
        <authorList>
            <consortium name="Lawrence Berkeley National Laboratory"/>
            <person name="Harder C.B."/>
            <person name="Miyauchi S."/>
            <person name="Viragh M."/>
            <person name="Kuo A."/>
            <person name="Thoen E."/>
            <person name="Andreopoulos B."/>
            <person name="Lu D."/>
            <person name="Skrede I."/>
            <person name="Drula E."/>
            <person name="Henrissat B."/>
            <person name="Morin E."/>
            <person name="Kohler A."/>
            <person name="Barry K."/>
            <person name="LaButti K."/>
            <person name="Morin E."/>
            <person name="Salamov A."/>
            <person name="Lipzen A."/>
            <person name="Mereny Z."/>
            <person name="Hegedus B."/>
            <person name="Baldrian P."/>
            <person name="Stursova M."/>
            <person name="Weitz H."/>
            <person name="Taylor A."/>
            <person name="Grigoriev I.V."/>
            <person name="Nagy L.G."/>
            <person name="Martin F."/>
            <person name="Kauserud H."/>
        </authorList>
    </citation>
    <scope>NUCLEOTIDE SEQUENCE</scope>
    <source>
        <strain evidence="1">CBHHK200</strain>
    </source>
</reference>
<keyword evidence="2" id="KW-1185">Reference proteome</keyword>
<evidence type="ECO:0000313" key="2">
    <source>
        <dbReference type="Proteomes" id="UP001218188"/>
    </source>
</evidence>
<gene>
    <name evidence="1" type="ORF">C8F04DRAFT_1200837</name>
</gene>
<protein>
    <submittedName>
        <fullName evidence="1">Uncharacterized protein</fullName>
    </submittedName>
</protein>
<comment type="caution">
    <text evidence="1">The sequence shown here is derived from an EMBL/GenBank/DDBJ whole genome shotgun (WGS) entry which is preliminary data.</text>
</comment>
<dbReference type="Proteomes" id="UP001218188">
    <property type="component" value="Unassembled WGS sequence"/>
</dbReference>
<proteinExistence type="predicted"/>
<organism evidence="1 2">
    <name type="scientific">Mycena alexandri</name>
    <dbReference type="NCBI Taxonomy" id="1745969"/>
    <lineage>
        <taxon>Eukaryota</taxon>
        <taxon>Fungi</taxon>
        <taxon>Dikarya</taxon>
        <taxon>Basidiomycota</taxon>
        <taxon>Agaricomycotina</taxon>
        <taxon>Agaricomycetes</taxon>
        <taxon>Agaricomycetidae</taxon>
        <taxon>Agaricales</taxon>
        <taxon>Marasmiineae</taxon>
        <taxon>Mycenaceae</taxon>
        <taxon>Mycena</taxon>
    </lineage>
</organism>
<accession>A0AAD6RXM5</accession>